<feature type="transmembrane region" description="Helical" evidence="8">
    <location>
        <begin position="588"/>
        <end position="606"/>
    </location>
</feature>
<dbReference type="OrthoDB" id="1932925at2759"/>
<feature type="transmembrane region" description="Helical" evidence="8">
    <location>
        <begin position="770"/>
        <end position="791"/>
    </location>
</feature>
<dbReference type="InterPro" id="IPR013320">
    <property type="entry name" value="ConA-like_dom_sf"/>
</dbReference>
<dbReference type="GO" id="GO:0005794">
    <property type="term" value="C:Golgi apparatus"/>
    <property type="evidence" value="ECO:0007669"/>
    <property type="project" value="UniProtKB-ARBA"/>
</dbReference>
<evidence type="ECO:0000256" key="6">
    <source>
        <dbReference type="ARBA" id="ARBA00023136"/>
    </source>
</evidence>
<feature type="transmembrane region" description="Helical" evidence="8">
    <location>
        <begin position="397"/>
        <end position="416"/>
    </location>
</feature>
<dbReference type="GO" id="GO:0070007">
    <property type="term" value="F:glutamic-type endopeptidase activity"/>
    <property type="evidence" value="ECO:0007669"/>
    <property type="project" value="InterPro"/>
</dbReference>
<feature type="domain" description="NXPE C-terminal" evidence="10">
    <location>
        <begin position="92"/>
        <end position="159"/>
    </location>
</feature>
<dbReference type="GO" id="GO:0016740">
    <property type="term" value="F:transferase activity"/>
    <property type="evidence" value="ECO:0007669"/>
    <property type="project" value="UniProtKB-KW"/>
</dbReference>
<protein>
    <recommendedName>
        <fullName evidence="13">Cas1p 10 TM acyl transferase domain-containing protein</fullName>
    </recommendedName>
</protein>
<evidence type="ECO:0000259" key="9">
    <source>
        <dbReference type="Pfam" id="PF07779"/>
    </source>
</evidence>
<feature type="transmembrane region" description="Helical" evidence="8">
    <location>
        <begin position="428"/>
        <end position="448"/>
    </location>
</feature>
<keyword evidence="5 8" id="KW-1133">Transmembrane helix</keyword>
<dbReference type="InterPro" id="IPR038656">
    <property type="entry name" value="Peptidase_G1_sf"/>
</dbReference>
<sequence length="1201" mass="136383">MIATSRLADGGHRILQFLLLTVIVGVVYRYCWIGKFLRPYQILRSNVHYAAKANSSPSSDVSDPFKCSALLNKGQWLDAGPKWKARGFFKNWQPPGCIMHEYQNQDIQDCFQDRNIVFVGDSTTRQIFWAVAQKLDWKRATREMEELIQDKNKHRDIQFTHGRVTVKFTWDPWLNSTGLMQELKNFKAYTSRDAEARDASASVILLGAPGLWYARHGQENFFKDFRDAVEAVIPYMDRRSEEARPLPRSPLPSPEQSANLLFLAPVQVPRYQELSPSREETIIPEKIDQMNDFLQQSSAHSKADVIWSYSLMTWNAPAAYEESGLHVVNNVALRKADVLLNSRCNADRGRRSYPFDATCCSNYVEPGASQWYVTRPHSQTNLISFRLKLNGNADVRFGCRLTILMGMLILPVLLLLRRTRTSRIHRTQHATDILSALSIFALILCYCFYADRTHIFEKAHKQFHEREFLAACGLVVVAGLLSIQKIPVSLREPTPSMGFLSREQTDEWKGWMQFYILIYHYTHGSKILWIYEIARVMVAAYLFLTGFGHTLYFLGKEDYSLKRIANVLLRLNLLSCMLPYLMRTDYLYYYFAPLVSFWFMVIYATLRIGHKSNNNLYFLLFKICISAIVTTAFTMFPGIQEFVSAALKITCNISWDVAKWRFRVFLDMFIVYVGMITAIIFQRSRKLRSGNLQPASMIDSIIQWTINHPLTLSSVTIILSLLAIPGFWKISSFHTKKQDYNWWNPYLSFIPILSYLVLRNCHRTLRGYYIGLFAWLGRCSLETFVLQFHIWLAGDSMGLLRLGLWNRHVEAAILTPIFLWVSWGMAGVTERLVNWIVDGSSGGEDTPVRWNRFETRGKQRLEGGLPDDRLHFKEGDANSGMKGFKWDFNGRSLRISGLQVRLGVILAVMWPSTQLSSTQILNQTTTTIAMRFLSILGICAQLALSFTPQRSIPTTIKSRDPPTEVINKQWAGMVVKQPAGQGFTSVEGTFKVPAALTFSESAPSGYNVVSIFLGLGGNDTTPQIQAAISIMSQKKGDIVTTSHYAWYTLSATSYQEQLSPSQFTFNLADTIHLRITTHTLSFENLSTGSSYSKNLTRTGFECKKRPCGEPQDKVSDRGMGKGEGETAFWILQEGVSSGQEFGDFGVLEWRGASGMGNGVKVGAGSGDRWVIVDGDTKGKEMVVQTAVIDGEYFQVGRLDRV</sequence>
<feature type="transmembrane region" description="Helical" evidence="8">
    <location>
        <begin position="14"/>
        <end position="32"/>
    </location>
</feature>
<organism evidence="11 12">
    <name type="scientific">Hymenoscyphus fraxineus</name>
    <dbReference type="NCBI Taxonomy" id="746836"/>
    <lineage>
        <taxon>Eukaryota</taxon>
        <taxon>Fungi</taxon>
        <taxon>Dikarya</taxon>
        <taxon>Ascomycota</taxon>
        <taxon>Pezizomycotina</taxon>
        <taxon>Leotiomycetes</taxon>
        <taxon>Helotiales</taxon>
        <taxon>Helotiaceae</taxon>
        <taxon>Hymenoscyphus</taxon>
    </lineage>
</organism>
<dbReference type="Pfam" id="PF24536">
    <property type="entry name" value="NXPE4_C"/>
    <property type="match status" value="1"/>
</dbReference>
<dbReference type="Gene3D" id="2.60.120.700">
    <property type="entry name" value="Peptidase G1"/>
    <property type="match status" value="1"/>
</dbReference>
<feature type="transmembrane region" description="Helical" evidence="8">
    <location>
        <begin position="468"/>
        <end position="487"/>
    </location>
</feature>
<name>A0A9N9KLW7_9HELO</name>
<dbReference type="AlphaFoldDB" id="A0A9N9KLW7"/>
<evidence type="ECO:0000256" key="1">
    <source>
        <dbReference type="ARBA" id="ARBA00004141"/>
    </source>
</evidence>
<proteinExistence type="inferred from homology"/>
<feature type="domain" description="Cas1p 10 TM acyl transferase" evidence="9">
    <location>
        <begin position="421"/>
        <end position="838"/>
    </location>
</feature>
<dbReference type="InterPro" id="IPR012419">
    <property type="entry name" value="Cas1_AcylTrans_dom"/>
</dbReference>
<evidence type="ECO:0000259" key="10">
    <source>
        <dbReference type="Pfam" id="PF24536"/>
    </source>
</evidence>
<feature type="transmembrane region" description="Helical" evidence="8">
    <location>
        <begin position="564"/>
        <end position="582"/>
    </location>
</feature>
<dbReference type="GO" id="GO:0006508">
    <property type="term" value="P:proteolysis"/>
    <property type="evidence" value="ECO:0007669"/>
    <property type="project" value="InterPro"/>
</dbReference>
<keyword evidence="4 8" id="KW-0812">Transmembrane</keyword>
<feature type="transmembrane region" description="Helical" evidence="8">
    <location>
        <begin position="710"/>
        <end position="728"/>
    </location>
</feature>
<comment type="subcellular location">
    <subcellularLocation>
        <location evidence="1">Membrane</location>
        <topology evidence="1">Multi-pass membrane protein</topology>
    </subcellularLocation>
</comment>
<feature type="transmembrane region" description="Helical" evidence="8">
    <location>
        <begin position="529"/>
        <end position="552"/>
    </location>
</feature>
<dbReference type="SUPFAM" id="SSF49899">
    <property type="entry name" value="Concanavalin A-like lectins/glucanases"/>
    <property type="match status" value="1"/>
</dbReference>
<dbReference type="PANTHER" id="PTHR13533:SF1">
    <property type="entry name" value="N-ACETYLNEURAMINATE 9-O-ACETYLTRANSFERASE"/>
    <property type="match status" value="1"/>
</dbReference>
<dbReference type="GO" id="GO:0016020">
    <property type="term" value="C:membrane"/>
    <property type="evidence" value="ECO:0007669"/>
    <property type="project" value="UniProtKB-SubCell"/>
</dbReference>
<comment type="caution">
    <text evidence="11">The sequence shown here is derived from an EMBL/GenBank/DDBJ whole genome shotgun (WGS) entry which is preliminary data.</text>
</comment>
<evidence type="ECO:0000313" key="12">
    <source>
        <dbReference type="Proteomes" id="UP000696280"/>
    </source>
</evidence>
<dbReference type="PANTHER" id="PTHR13533">
    <property type="entry name" value="N-ACETYLNEURAMINATE 9-O-ACETYLTRANSFERASE"/>
    <property type="match status" value="1"/>
</dbReference>
<keyword evidence="7" id="KW-0325">Glycoprotein</keyword>
<keyword evidence="6 8" id="KW-0472">Membrane</keyword>
<evidence type="ECO:0008006" key="13">
    <source>
        <dbReference type="Google" id="ProtNLM"/>
    </source>
</evidence>
<accession>A0A9N9KLW7</accession>
<evidence type="ECO:0000256" key="7">
    <source>
        <dbReference type="ARBA" id="ARBA00023180"/>
    </source>
</evidence>
<comment type="similarity">
    <text evidence="2">Belongs to the PC-esterase family. CASD1 subfamily.</text>
</comment>
<reference evidence="11" key="1">
    <citation type="submission" date="2021-07" db="EMBL/GenBank/DDBJ databases">
        <authorList>
            <person name="Durling M."/>
        </authorList>
    </citation>
    <scope>NUCLEOTIDE SEQUENCE</scope>
</reference>
<dbReference type="Proteomes" id="UP000696280">
    <property type="component" value="Unassembled WGS sequence"/>
</dbReference>
<feature type="transmembrane region" description="Helical" evidence="8">
    <location>
        <begin position="740"/>
        <end position="758"/>
    </location>
</feature>
<keyword evidence="3" id="KW-0808">Transferase</keyword>
<dbReference type="Pfam" id="PF07779">
    <property type="entry name" value="Cas1_AcylT"/>
    <property type="match status" value="1"/>
</dbReference>
<gene>
    <name evidence="11" type="ORF">HYFRA_00005035</name>
</gene>
<evidence type="ECO:0000256" key="4">
    <source>
        <dbReference type="ARBA" id="ARBA00022692"/>
    </source>
</evidence>
<keyword evidence="12" id="KW-1185">Reference proteome</keyword>
<feature type="transmembrane region" description="Helical" evidence="8">
    <location>
        <begin position="618"/>
        <end position="640"/>
    </location>
</feature>
<evidence type="ECO:0000256" key="2">
    <source>
        <dbReference type="ARBA" id="ARBA00010666"/>
    </source>
</evidence>
<evidence type="ECO:0000256" key="3">
    <source>
        <dbReference type="ARBA" id="ARBA00022679"/>
    </source>
</evidence>
<feature type="transmembrane region" description="Helical" evidence="8">
    <location>
        <begin position="660"/>
        <end position="681"/>
    </location>
</feature>
<dbReference type="InterPro" id="IPR057106">
    <property type="entry name" value="NXPE4_C"/>
</dbReference>
<dbReference type="Pfam" id="PF01828">
    <property type="entry name" value="Peptidase_A4"/>
    <property type="match status" value="1"/>
</dbReference>
<dbReference type="InterPro" id="IPR000250">
    <property type="entry name" value="Peptidase_G1"/>
</dbReference>
<evidence type="ECO:0000256" key="8">
    <source>
        <dbReference type="SAM" id="Phobius"/>
    </source>
</evidence>
<dbReference type="EMBL" id="CAJVRL010000002">
    <property type="protein sequence ID" value="CAG8949406.1"/>
    <property type="molecule type" value="Genomic_DNA"/>
</dbReference>
<evidence type="ECO:0000313" key="11">
    <source>
        <dbReference type="EMBL" id="CAG8949406.1"/>
    </source>
</evidence>
<evidence type="ECO:0000256" key="5">
    <source>
        <dbReference type="ARBA" id="ARBA00022989"/>
    </source>
</evidence>
<dbReference type="GO" id="GO:0005975">
    <property type="term" value="P:carbohydrate metabolic process"/>
    <property type="evidence" value="ECO:0007669"/>
    <property type="project" value="UniProtKB-ARBA"/>
</dbReference>